<feature type="transmembrane region" description="Helical" evidence="7">
    <location>
        <begin position="37"/>
        <end position="54"/>
    </location>
</feature>
<dbReference type="Gene3D" id="1.20.1560.10">
    <property type="entry name" value="ABC transporter type 1, transmembrane domain"/>
    <property type="match status" value="1"/>
</dbReference>
<dbReference type="EMBL" id="MVGJ01000011">
    <property type="protein sequence ID" value="OOL83689.1"/>
    <property type="molecule type" value="Genomic_DNA"/>
</dbReference>
<dbReference type="FunFam" id="3.40.50.300:FF:001443">
    <property type="entry name" value="ABC transporter, ATP-binding protein"/>
    <property type="match status" value="1"/>
</dbReference>
<dbReference type="Proteomes" id="UP000191171">
    <property type="component" value="Unassembled WGS sequence"/>
</dbReference>
<keyword evidence="5 7" id="KW-1133">Transmembrane helix</keyword>
<evidence type="ECO:0000256" key="1">
    <source>
        <dbReference type="ARBA" id="ARBA00004651"/>
    </source>
</evidence>
<protein>
    <submittedName>
        <fullName evidence="8">ABC transporter ATP-binding protein</fullName>
    </submittedName>
</protein>
<evidence type="ECO:0000313" key="9">
    <source>
        <dbReference type="Proteomes" id="UP000191171"/>
    </source>
</evidence>
<dbReference type="Pfam" id="PF00005">
    <property type="entry name" value="ABC_tran"/>
    <property type="match status" value="1"/>
</dbReference>
<dbReference type="InterPro" id="IPR027417">
    <property type="entry name" value="P-loop_NTPase"/>
</dbReference>
<dbReference type="SUPFAM" id="SSF90123">
    <property type="entry name" value="ABC transporter transmembrane region"/>
    <property type="match status" value="1"/>
</dbReference>
<evidence type="ECO:0000256" key="6">
    <source>
        <dbReference type="ARBA" id="ARBA00023136"/>
    </source>
</evidence>
<dbReference type="PROSITE" id="PS50929">
    <property type="entry name" value="ABC_TM1F"/>
    <property type="match status" value="1"/>
</dbReference>
<accession>A0A1L2G6T0</accession>
<keyword evidence="4 8" id="KW-0067">ATP-binding</keyword>
<dbReference type="InterPro" id="IPR017871">
    <property type="entry name" value="ABC_transporter-like_CS"/>
</dbReference>
<dbReference type="SMART" id="SM00382">
    <property type="entry name" value="AAA"/>
    <property type="match status" value="1"/>
</dbReference>
<evidence type="ECO:0000313" key="8">
    <source>
        <dbReference type="EMBL" id="OOL83689.1"/>
    </source>
</evidence>
<comment type="subcellular location">
    <subcellularLocation>
        <location evidence="1">Cell membrane</location>
        <topology evidence="1">Multi-pass membrane protein</topology>
    </subcellularLocation>
</comment>
<reference evidence="8 9" key="1">
    <citation type="submission" date="2017-02" db="EMBL/GenBank/DDBJ databases">
        <title>Clonality and virulence of isolates of VRE in Hematopoietic Stem Cell Transplanted (HSCT) patients.</title>
        <authorList>
            <person name="Marchi A.P."/>
            <person name="Martins R.C."/>
            <person name="Marie S.K."/>
            <person name="Levin A.S."/>
            <person name="Costa S.F."/>
        </authorList>
    </citation>
    <scope>NUCLEOTIDE SEQUENCE [LARGE SCALE GENOMIC DNA]</scope>
    <source>
        <strain evidence="8 9">LIM1759</strain>
    </source>
</reference>
<dbReference type="GO" id="GO:0034040">
    <property type="term" value="F:ATPase-coupled lipid transmembrane transporter activity"/>
    <property type="evidence" value="ECO:0007669"/>
    <property type="project" value="TreeGrafter"/>
</dbReference>
<keyword evidence="3" id="KW-0547">Nucleotide-binding</keyword>
<dbReference type="Pfam" id="PF00664">
    <property type="entry name" value="ABC_membrane"/>
    <property type="match status" value="1"/>
</dbReference>
<dbReference type="GO" id="GO:0140359">
    <property type="term" value="F:ABC-type transporter activity"/>
    <property type="evidence" value="ECO:0007669"/>
    <property type="project" value="InterPro"/>
</dbReference>
<evidence type="ECO:0000256" key="4">
    <source>
        <dbReference type="ARBA" id="ARBA00022840"/>
    </source>
</evidence>
<keyword evidence="6 7" id="KW-0472">Membrane</keyword>
<dbReference type="Gene3D" id="3.40.50.300">
    <property type="entry name" value="P-loop containing nucleotide triphosphate hydrolases"/>
    <property type="match status" value="1"/>
</dbReference>
<dbReference type="InterPro" id="IPR039421">
    <property type="entry name" value="Type_1_exporter"/>
</dbReference>
<dbReference type="PANTHER" id="PTHR24221">
    <property type="entry name" value="ATP-BINDING CASSETTE SUB-FAMILY B"/>
    <property type="match status" value="1"/>
</dbReference>
<dbReference type="InterPro" id="IPR003439">
    <property type="entry name" value="ABC_transporter-like_ATP-bd"/>
</dbReference>
<dbReference type="PROSITE" id="PS50893">
    <property type="entry name" value="ABC_TRANSPORTER_2"/>
    <property type="match status" value="1"/>
</dbReference>
<evidence type="ECO:0000256" key="7">
    <source>
        <dbReference type="SAM" id="Phobius"/>
    </source>
</evidence>
<dbReference type="PROSITE" id="PS00211">
    <property type="entry name" value="ABC_TRANSPORTER_1"/>
    <property type="match status" value="1"/>
</dbReference>
<feature type="transmembrane region" description="Helical" evidence="7">
    <location>
        <begin position="66"/>
        <end position="83"/>
    </location>
</feature>
<dbReference type="PANTHER" id="PTHR24221:SF397">
    <property type="entry name" value="ABC TRANSPORTER, ATP-BINDING TRANSMEMBRANE PROTEIN"/>
    <property type="match status" value="1"/>
</dbReference>
<feature type="transmembrane region" description="Helical" evidence="7">
    <location>
        <begin position="274"/>
        <end position="293"/>
    </location>
</feature>
<evidence type="ECO:0000256" key="5">
    <source>
        <dbReference type="ARBA" id="ARBA00022989"/>
    </source>
</evidence>
<dbReference type="SUPFAM" id="SSF52540">
    <property type="entry name" value="P-loop containing nucleoside triphosphate hydrolases"/>
    <property type="match status" value="1"/>
</dbReference>
<dbReference type="InterPro" id="IPR011527">
    <property type="entry name" value="ABC1_TM_dom"/>
</dbReference>
<dbReference type="GO" id="GO:0005886">
    <property type="term" value="C:plasma membrane"/>
    <property type="evidence" value="ECO:0007669"/>
    <property type="project" value="UniProtKB-SubCell"/>
</dbReference>
<dbReference type="AlphaFoldDB" id="A0A1L2G6T0"/>
<dbReference type="InterPro" id="IPR003593">
    <property type="entry name" value="AAA+_ATPase"/>
</dbReference>
<name>A0A1L2G6T0_ENTFC</name>
<evidence type="ECO:0000256" key="2">
    <source>
        <dbReference type="ARBA" id="ARBA00022692"/>
    </source>
</evidence>
<dbReference type="GO" id="GO:0016887">
    <property type="term" value="F:ATP hydrolysis activity"/>
    <property type="evidence" value="ECO:0007669"/>
    <property type="project" value="InterPro"/>
</dbReference>
<sequence>MRMQMIGGLTMKNFYKKKFALTDQGAEALTKASISSFFVYCINMVPAFIIMMLIDELVLENAKPRWLYFAVSFVTLLFMYWLLDREYENLYNSTYKESAHLRVQIADDLSNLPLSYFSKHNLSDLSQTIMSDVEGIEHAMSHAIPKAGGMALFFPFISVMLLVGNVKMGLAVILPTLFSFVLILLSKKSQTKANTKYYDTLRENSEEFQETIELQQEINSFNLSKKVQDRLFKKMEESERIHLKVELSTFSVMALSSIFSYVSLAVVILVGVHLLLTGEVTILYVVGYLLAAIKIKDSFDSMKEAVLEIFYLAPKIQRIRAMKETSIQEGSDSPLKSFDIELRDVSFSYDNNTPILDHISFTAKQGEVTALVGASGSGKTSILKLVSRLYDYDEGCILIDGYDIKRVSPASLFSKIAIVFQEVTLFNTSILENIRIGNSQASDEEVKKAARLANCEDFIEKLPDGYHTLVGENGSSLSGGERQRLSIARAFLKNAPILILDEITASLDAENEKRIQESLNRLIQDKTVLIISHRLKSIEKVNKIVVMDQGKLVDQGTHNELYRRSEIYKNLIKKTKLSEKFVYEKEAQSR</sequence>
<organism evidence="8 9">
    <name type="scientific">Enterococcus faecium</name>
    <name type="common">Streptococcus faecium</name>
    <dbReference type="NCBI Taxonomy" id="1352"/>
    <lineage>
        <taxon>Bacteria</taxon>
        <taxon>Bacillati</taxon>
        <taxon>Bacillota</taxon>
        <taxon>Bacilli</taxon>
        <taxon>Lactobacillales</taxon>
        <taxon>Enterococcaceae</taxon>
        <taxon>Enterococcus</taxon>
    </lineage>
</organism>
<feature type="transmembrane region" description="Helical" evidence="7">
    <location>
        <begin position="169"/>
        <end position="186"/>
    </location>
</feature>
<feature type="transmembrane region" description="Helical" evidence="7">
    <location>
        <begin position="247"/>
        <end position="268"/>
    </location>
</feature>
<gene>
    <name evidence="8" type="ORF">B1P95_02490</name>
</gene>
<evidence type="ECO:0000256" key="3">
    <source>
        <dbReference type="ARBA" id="ARBA00022741"/>
    </source>
</evidence>
<dbReference type="GO" id="GO:0005524">
    <property type="term" value="F:ATP binding"/>
    <property type="evidence" value="ECO:0007669"/>
    <property type="project" value="UniProtKB-KW"/>
</dbReference>
<feature type="transmembrane region" description="Helical" evidence="7">
    <location>
        <begin position="147"/>
        <end position="163"/>
    </location>
</feature>
<dbReference type="InterPro" id="IPR036640">
    <property type="entry name" value="ABC1_TM_sf"/>
</dbReference>
<keyword evidence="2 7" id="KW-0812">Transmembrane</keyword>
<comment type="caution">
    <text evidence="8">The sequence shown here is derived from an EMBL/GenBank/DDBJ whole genome shotgun (WGS) entry which is preliminary data.</text>
</comment>
<proteinExistence type="predicted"/>